<evidence type="ECO:0000256" key="1">
    <source>
        <dbReference type="SAM" id="Phobius"/>
    </source>
</evidence>
<sequence length="53" mass="5802">MICLSGIGAVWVTRLVSFLQLHHAACPLTWTVLAFCHLLILLIPLITTTSLLS</sequence>
<keyword evidence="1" id="KW-0472">Membrane</keyword>
<dbReference type="EMBL" id="GBXM01070594">
    <property type="protein sequence ID" value="JAH37983.1"/>
    <property type="molecule type" value="Transcribed_RNA"/>
</dbReference>
<proteinExistence type="predicted"/>
<accession>A0A0E9SBU4</accession>
<keyword evidence="1" id="KW-1133">Transmembrane helix</keyword>
<reference evidence="2" key="2">
    <citation type="journal article" date="2015" name="Fish Shellfish Immunol.">
        <title>Early steps in the European eel (Anguilla anguilla)-Vibrio vulnificus interaction in the gills: Role of the RtxA13 toxin.</title>
        <authorList>
            <person name="Callol A."/>
            <person name="Pajuelo D."/>
            <person name="Ebbesson L."/>
            <person name="Teles M."/>
            <person name="MacKenzie S."/>
            <person name="Amaro C."/>
        </authorList>
    </citation>
    <scope>NUCLEOTIDE SEQUENCE</scope>
</reference>
<reference evidence="2" key="1">
    <citation type="submission" date="2014-11" db="EMBL/GenBank/DDBJ databases">
        <authorList>
            <person name="Amaro Gonzalez C."/>
        </authorList>
    </citation>
    <scope>NUCLEOTIDE SEQUENCE</scope>
</reference>
<keyword evidence="1" id="KW-0812">Transmembrane</keyword>
<dbReference type="AlphaFoldDB" id="A0A0E9SBU4"/>
<evidence type="ECO:0000313" key="2">
    <source>
        <dbReference type="EMBL" id="JAH37983.1"/>
    </source>
</evidence>
<name>A0A0E9SBU4_ANGAN</name>
<feature type="transmembrane region" description="Helical" evidence="1">
    <location>
        <begin position="28"/>
        <end position="52"/>
    </location>
</feature>
<protein>
    <submittedName>
        <fullName evidence="2">Uncharacterized protein</fullName>
    </submittedName>
</protein>
<organism evidence="2">
    <name type="scientific">Anguilla anguilla</name>
    <name type="common">European freshwater eel</name>
    <name type="synonym">Muraena anguilla</name>
    <dbReference type="NCBI Taxonomy" id="7936"/>
    <lineage>
        <taxon>Eukaryota</taxon>
        <taxon>Metazoa</taxon>
        <taxon>Chordata</taxon>
        <taxon>Craniata</taxon>
        <taxon>Vertebrata</taxon>
        <taxon>Euteleostomi</taxon>
        <taxon>Actinopterygii</taxon>
        <taxon>Neopterygii</taxon>
        <taxon>Teleostei</taxon>
        <taxon>Anguilliformes</taxon>
        <taxon>Anguillidae</taxon>
        <taxon>Anguilla</taxon>
    </lineage>
</organism>